<dbReference type="Proteomes" id="UP000008851">
    <property type="component" value="Chromosome"/>
</dbReference>
<proteinExistence type="predicted"/>
<gene>
    <name evidence="1" type="ORF">XOC_1255</name>
</gene>
<dbReference type="HOGENOM" id="CLU_3223906_0_0_6"/>
<sequence length="44" mass="4683">MPQLRFFQGGVSAVAVRCTRLLQRSAQACTARQLPGLAALTHSA</sequence>
<dbReference type="EMBL" id="CP003057">
    <property type="protein sequence ID" value="AEQ95443.1"/>
    <property type="molecule type" value="Genomic_DNA"/>
</dbReference>
<reference evidence="1 2" key="1">
    <citation type="journal article" date="2011" name="J. Bacteriol.">
        <title>Two new complete genome sequences offer insight into host and tissue specificity of plant pathogenic Xanthomonas spp.</title>
        <authorList>
            <person name="Bogdanove A.J."/>
            <person name="Koebnik R."/>
            <person name="Lu H."/>
            <person name="Furutani A."/>
            <person name="Angiuoli S.V."/>
            <person name="Patil P.B."/>
            <person name="Van Sluys M.A."/>
            <person name="Ryan R.P."/>
            <person name="Meyer D.F."/>
            <person name="Han S.W."/>
            <person name="Aparna G."/>
            <person name="Rajaram M."/>
            <person name="Delcher A.L."/>
            <person name="Phillippy A.M."/>
            <person name="Puiu D."/>
            <person name="Schatz M.C."/>
            <person name="Shumway M."/>
            <person name="Sommer D.D."/>
            <person name="Trapnell C."/>
            <person name="Benahmed F."/>
            <person name="Dimitrov G."/>
            <person name="Madupu R."/>
            <person name="Radune D."/>
            <person name="Sullivan S."/>
            <person name="Jha G."/>
            <person name="Ishihara H."/>
            <person name="Lee S.W."/>
            <person name="Pandey A."/>
            <person name="Sharma V."/>
            <person name="Sriariyanun M."/>
            <person name="Szurek B."/>
            <person name="Vera-Cruz C.M."/>
            <person name="Dorman K.S."/>
            <person name="Ronald P.C."/>
            <person name="Verdier V."/>
            <person name="Dow J.M."/>
            <person name="Sonti R.V."/>
            <person name="Tsuge S."/>
            <person name="Brendel V.P."/>
            <person name="Rabinowicz P.D."/>
            <person name="Leach J.E."/>
            <person name="White F.F."/>
            <person name="Salzberg S.L."/>
        </authorList>
    </citation>
    <scope>NUCLEOTIDE SEQUENCE [LARGE SCALE GENOMIC DNA]</scope>
    <source>
        <strain evidence="1 2">BLS256</strain>
    </source>
</reference>
<dbReference type="AlphaFoldDB" id="G7TH55"/>
<evidence type="ECO:0000313" key="2">
    <source>
        <dbReference type="Proteomes" id="UP000008851"/>
    </source>
</evidence>
<protein>
    <submittedName>
        <fullName evidence="1">Uncharacterized protein</fullName>
    </submittedName>
</protein>
<dbReference type="KEGG" id="xor:XOC_1255"/>
<accession>G7TH55</accession>
<organism evidence="1 2">
    <name type="scientific">Xanthomonas oryzae pv. oryzicola (strain BLS256)</name>
    <dbReference type="NCBI Taxonomy" id="383407"/>
    <lineage>
        <taxon>Bacteria</taxon>
        <taxon>Pseudomonadati</taxon>
        <taxon>Pseudomonadota</taxon>
        <taxon>Gammaproteobacteria</taxon>
        <taxon>Lysobacterales</taxon>
        <taxon>Lysobacteraceae</taxon>
        <taxon>Xanthomonas</taxon>
    </lineage>
</organism>
<evidence type="ECO:0000313" key="1">
    <source>
        <dbReference type="EMBL" id="AEQ95443.1"/>
    </source>
</evidence>
<name>G7TH55_XANOB</name>